<dbReference type="PANTHER" id="PTHR40469">
    <property type="entry name" value="SECRETED GLYCOSYL HYDROLASE"/>
    <property type="match status" value="1"/>
</dbReference>
<organism evidence="3 4">
    <name type="scientific">Agromyces tropicus</name>
    <dbReference type="NCBI Taxonomy" id="555371"/>
    <lineage>
        <taxon>Bacteria</taxon>
        <taxon>Bacillati</taxon>
        <taxon>Actinomycetota</taxon>
        <taxon>Actinomycetes</taxon>
        <taxon>Micrococcales</taxon>
        <taxon>Microbacteriaceae</taxon>
        <taxon>Agromyces</taxon>
    </lineage>
</organism>
<feature type="region of interest" description="Disordered" evidence="1">
    <location>
        <begin position="61"/>
        <end position="83"/>
    </location>
</feature>
<keyword evidence="4" id="KW-1185">Reference proteome</keyword>
<name>A0ABN2UVM1_9MICO</name>
<evidence type="ECO:0000313" key="3">
    <source>
        <dbReference type="EMBL" id="GAA2044322.1"/>
    </source>
</evidence>
<protein>
    <recommendedName>
        <fullName evidence="2">ThuA-like domain-containing protein</fullName>
    </recommendedName>
</protein>
<dbReference type="SUPFAM" id="SSF52317">
    <property type="entry name" value="Class I glutamine amidotransferase-like"/>
    <property type="match status" value="1"/>
</dbReference>
<dbReference type="Proteomes" id="UP001501196">
    <property type="component" value="Unassembled WGS sequence"/>
</dbReference>
<reference evidence="3 4" key="1">
    <citation type="journal article" date="2019" name="Int. J. Syst. Evol. Microbiol.">
        <title>The Global Catalogue of Microorganisms (GCM) 10K type strain sequencing project: providing services to taxonomists for standard genome sequencing and annotation.</title>
        <authorList>
            <consortium name="The Broad Institute Genomics Platform"/>
            <consortium name="The Broad Institute Genome Sequencing Center for Infectious Disease"/>
            <person name="Wu L."/>
            <person name="Ma J."/>
        </authorList>
    </citation>
    <scope>NUCLEOTIDE SEQUENCE [LARGE SCALE GENOMIC DNA]</scope>
    <source>
        <strain evidence="3 4">JCM 15672</strain>
    </source>
</reference>
<evidence type="ECO:0000313" key="4">
    <source>
        <dbReference type="Proteomes" id="UP001501196"/>
    </source>
</evidence>
<dbReference type="Pfam" id="PF06283">
    <property type="entry name" value="ThuA"/>
    <property type="match status" value="1"/>
</dbReference>
<evidence type="ECO:0000259" key="2">
    <source>
        <dbReference type="Pfam" id="PF06283"/>
    </source>
</evidence>
<gene>
    <name evidence="3" type="ORF">GCM10009819_34090</name>
</gene>
<sequence>MRAIILSGAGRYADPWHPYAETSARLAEIVAEAGFDVEVREDVDAALAALDDDVTLLVVNAGDPDRSSEDGSPLPADAPASAVDDGPLEAALERGISILAVHAAASSLRDVDAFDRAIGGRWEWDLSWHPPLGEAHVHLVGNHAVREGLDDFTLEDERYSSLQLHDVIEPIAEHEEDGIRHPLVWAREIGPSRLVYDALGHDTRSYDSPGHRALLANALDWLRRVPAPTAATVAGA</sequence>
<evidence type="ECO:0000256" key="1">
    <source>
        <dbReference type="SAM" id="MobiDB-lite"/>
    </source>
</evidence>
<accession>A0ABN2UVM1</accession>
<dbReference type="EMBL" id="BAAAPW010000006">
    <property type="protein sequence ID" value="GAA2044322.1"/>
    <property type="molecule type" value="Genomic_DNA"/>
</dbReference>
<comment type="caution">
    <text evidence="3">The sequence shown here is derived from an EMBL/GenBank/DDBJ whole genome shotgun (WGS) entry which is preliminary data.</text>
</comment>
<feature type="domain" description="ThuA-like" evidence="2">
    <location>
        <begin position="19"/>
        <end position="221"/>
    </location>
</feature>
<dbReference type="RefSeq" id="WP_344377643.1">
    <property type="nucleotide sequence ID" value="NZ_BAAAPW010000006.1"/>
</dbReference>
<dbReference type="InterPro" id="IPR029010">
    <property type="entry name" value="ThuA-like"/>
</dbReference>
<dbReference type="InterPro" id="IPR029062">
    <property type="entry name" value="Class_I_gatase-like"/>
</dbReference>
<dbReference type="Gene3D" id="3.40.50.880">
    <property type="match status" value="1"/>
</dbReference>
<dbReference type="PANTHER" id="PTHR40469:SF2">
    <property type="entry name" value="GALACTOSE-BINDING DOMAIN-LIKE SUPERFAMILY PROTEIN"/>
    <property type="match status" value="1"/>
</dbReference>
<proteinExistence type="predicted"/>